<dbReference type="AlphaFoldDB" id="A0A916T3V8"/>
<dbReference type="InterPro" id="IPR058533">
    <property type="entry name" value="Cation_efflux_TM"/>
</dbReference>
<evidence type="ECO:0000256" key="2">
    <source>
        <dbReference type="ARBA" id="ARBA00022448"/>
    </source>
</evidence>
<keyword evidence="5 7" id="KW-0472">Membrane</keyword>
<evidence type="ECO:0000256" key="3">
    <source>
        <dbReference type="ARBA" id="ARBA00022692"/>
    </source>
</evidence>
<keyword evidence="4 7" id="KW-1133">Transmembrane helix</keyword>
<dbReference type="InterPro" id="IPR027469">
    <property type="entry name" value="Cation_efflux_TMD_sf"/>
</dbReference>
<dbReference type="Gene3D" id="1.20.1510.10">
    <property type="entry name" value="Cation efflux protein transmembrane domain"/>
    <property type="match status" value="1"/>
</dbReference>
<feature type="transmembrane region" description="Helical" evidence="7">
    <location>
        <begin position="45"/>
        <end position="68"/>
    </location>
</feature>
<dbReference type="InterPro" id="IPR040177">
    <property type="entry name" value="SLC30A9"/>
</dbReference>
<keyword evidence="3 7" id="KW-0812">Transmembrane</keyword>
<reference evidence="9" key="2">
    <citation type="submission" date="2020-09" db="EMBL/GenBank/DDBJ databases">
        <authorList>
            <person name="Sun Q."/>
            <person name="Zhou Y."/>
        </authorList>
    </citation>
    <scope>NUCLEOTIDE SEQUENCE</scope>
    <source>
        <strain evidence="9">CGMCC 1.12827</strain>
    </source>
</reference>
<dbReference type="Pfam" id="PF01545">
    <property type="entry name" value="Cation_efflux"/>
    <property type="match status" value="1"/>
</dbReference>
<reference evidence="9" key="1">
    <citation type="journal article" date="2014" name="Int. J. Syst. Evol. Microbiol.">
        <title>Complete genome sequence of Corynebacterium casei LMG S-19264T (=DSM 44701T), isolated from a smear-ripened cheese.</title>
        <authorList>
            <consortium name="US DOE Joint Genome Institute (JGI-PGF)"/>
            <person name="Walter F."/>
            <person name="Albersmeier A."/>
            <person name="Kalinowski J."/>
            <person name="Ruckert C."/>
        </authorList>
    </citation>
    <scope>NUCLEOTIDE SEQUENCE</scope>
    <source>
        <strain evidence="9">CGMCC 1.12827</strain>
    </source>
</reference>
<evidence type="ECO:0000256" key="5">
    <source>
        <dbReference type="ARBA" id="ARBA00023136"/>
    </source>
</evidence>
<dbReference type="RefSeq" id="WP_188586166.1">
    <property type="nucleotide sequence ID" value="NZ_BMGC01000009.1"/>
</dbReference>
<organism evidence="9 10">
    <name type="scientific">Gordonia jinhuaensis</name>
    <dbReference type="NCBI Taxonomy" id="1517702"/>
    <lineage>
        <taxon>Bacteria</taxon>
        <taxon>Bacillati</taxon>
        <taxon>Actinomycetota</taxon>
        <taxon>Actinomycetes</taxon>
        <taxon>Mycobacteriales</taxon>
        <taxon>Gordoniaceae</taxon>
        <taxon>Gordonia</taxon>
    </lineage>
</organism>
<dbReference type="PANTHER" id="PTHR13414:SF9">
    <property type="entry name" value="PROTON-COUPLED ZINC ANTIPORTER SLC30A9, MITOCHONDRIAL"/>
    <property type="match status" value="1"/>
</dbReference>
<feature type="region of interest" description="Disordered" evidence="6">
    <location>
        <begin position="1"/>
        <end position="39"/>
    </location>
</feature>
<dbReference type="Proteomes" id="UP000621454">
    <property type="component" value="Unassembled WGS sequence"/>
</dbReference>
<evidence type="ECO:0000313" key="10">
    <source>
        <dbReference type="Proteomes" id="UP000621454"/>
    </source>
</evidence>
<feature type="compositionally biased region" description="Low complexity" evidence="6">
    <location>
        <begin position="11"/>
        <end position="20"/>
    </location>
</feature>
<feature type="transmembrane region" description="Helical" evidence="7">
    <location>
        <begin position="114"/>
        <end position="138"/>
    </location>
</feature>
<evidence type="ECO:0000256" key="1">
    <source>
        <dbReference type="ARBA" id="ARBA00004141"/>
    </source>
</evidence>
<protein>
    <submittedName>
        <fullName evidence="9">Cation diffusion facilitator transporter</fullName>
    </submittedName>
</protein>
<evidence type="ECO:0000256" key="7">
    <source>
        <dbReference type="SAM" id="Phobius"/>
    </source>
</evidence>
<accession>A0A916T3V8</accession>
<dbReference type="GO" id="GO:0008324">
    <property type="term" value="F:monoatomic cation transmembrane transporter activity"/>
    <property type="evidence" value="ECO:0007669"/>
    <property type="project" value="InterPro"/>
</dbReference>
<evidence type="ECO:0000259" key="8">
    <source>
        <dbReference type="Pfam" id="PF01545"/>
    </source>
</evidence>
<keyword evidence="2" id="KW-0813">Transport</keyword>
<evidence type="ECO:0000256" key="4">
    <source>
        <dbReference type="ARBA" id="ARBA00022989"/>
    </source>
</evidence>
<name>A0A916T3V8_9ACTN</name>
<comment type="caution">
    <text evidence="9">The sequence shown here is derived from an EMBL/GenBank/DDBJ whole genome shotgun (WGS) entry which is preliminary data.</text>
</comment>
<evidence type="ECO:0000256" key="6">
    <source>
        <dbReference type="SAM" id="MobiDB-lite"/>
    </source>
</evidence>
<keyword evidence="10" id="KW-1185">Reference proteome</keyword>
<dbReference type="InterPro" id="IPR002524">
    <property type="entry name" value="Cation_efflux"/>
</dbReference>
<feature type="transmembrane region" description="Helical" evidence="7">
    <location>
        <begin position="206"/>
        <end position="224"/>
    </location>
</feature>
<dbReference type="GO" id="GO:0006829">
    <property type="term" value="P:zinc ion transport"/>
    <property type="evidence" value="ECO:0007669"/>
    <property type="project" value="InterPro"/>
</dbReference>
<feature type="transmembrane region" description="Helical" evidence="7">
    <location>
        <begin position="150"/>
        <end position="172"/>
    </location>
</feature>
<feature type="domain" description="Cation efflux protein transmembrane" evidence="8">
    <location>
        <begin position="48"/>
        <end position="251"/>
    </location>
</feature>
<sequence>MTPSPSAEQDSSAGKNSGAGKNAGGDRGGDQDAGTSGSAPPSESLLTVLIALAANAIIAVAKTLVAVITGSASMVAEAAHSWADTGNEVLLLIAERRGRKGRDDTHPQGYGREAYVWSMFAAFGLFTVGAVVSIQHGISELGSTDPGEDYFWAYIVLALSFVLEGTSFIRSYQQSKKQADRRRIGVFDQVLTGSDPTVRAVFAEDAAALIGIAFAFLGILLHQLTGKAVFDAIGSILVGVLLGVVAVILIDRNRRFLVGESVDKPARHHILELLKGHPDIDRVTYLHAEFVGPGQLYIVAAVDIMGNQTEDHVAVRLRRIEAQLERNDHVTEAVLTLSAPAEVSL</sequence>
<proteinExistence type="predicted"/>
<dbReference type="PANTHER" id="PTHR13414">
    <property type="entry name" value="HUEL-CATION TRANSPORTER"/>
    <property type="match status" value="1"/>
</dbReference>
<gene>
    <name evidence="9" type="ORF">GCM10011489_16960</name>
</gene>
<dbReference type="SUPFAM" id="SSF161111">
    <property type="entry name" value="Cation efflux protein transmembrane domain-like"/>
    <property type="match status" value="1"/>
</dbReference>
<feature type="compositionally biased region" description="Polar residues" evidence="6">
    <location>
        <begin position="1"/>
        <end position="10"/>
    </location>
</feature>
<dbReference type="GO" id="GO:0016020">
    <property type="term" value="C:membrane"/>
    <property type="evidence" value="ECO:0007669"/>
    <property type="project" value="UniProtKB-SubCell"/>
</dbReference>
<comment type="subcellular location">
    <subcellularLocation>
        <location evidence="1">Membrane</location>
        <topology evidence="1">Multi-pass membrane protein</topology>
    </subcellularLocation>
</comment>
<dbReference type="NCBIfam" id="TIGR01297">
    <property type="entry name" value="CDF"/>
    <property type="match status" value="1"/>
</dbReference>
<dbReference type="EMBL" id="BMGC01000009">
    <property type="protein sequence ID" value="GGB29445.1"/>
    <property type="molecule type" value="Genomic_DNA"/>
</dbReference>
<feature type="transmembrane region" description="Helical" evidence="7">
    <location>
        <begin position="230"/>
        <end position="250"/>
    </location>
</feature>
<evidence type="ECO:0000313" key="9">
    <source>
        <dbReference type="EMBL" id="GGB29445.1"/>
    </source>
</evidence>